<dbReference type="RefSeq" id="WP_071379527.1">
    <property type="nucleotide sequence ID" value="NZ_MLYO01000012.1"/>
</dbReference>
<reference evidence="1 2" key="1">
    <citation type="submission" date="2016-10" db="EMBL/GenBank/DDBJ databases">
        <title>Genome sequence of Streptomyces sp. MUSC 1.</title>
        <authorList>
            <person name="Lee L.-H."/>
            <person name="Ser H.-L."/>
            <person name="Law J.W.-F."/>
        </authorList>
    </citation>
    <scope>NUCLEOTIDE SEQUENCE [LARGE SCALE GENOMIC DNA]</scope>
    <source>
        <strain evidence="1 2">MUSC 1</strain>
    </source>
</reference>
<proteinExistence type="predicted"/>
<evidence type="ECO:0000313" key="1">
    <source>
        <dbReference type="EMBL" id="OIK06864.1"/>
    </source>
</evidence>
<accession>A0A1S2QL90</accession>
<sequence length="169" mass="18540">MLDTNLSVRNKEILAPLYGPELPPLDSVRLRSVHLDWRGPTVTLRLDLPTPPPPLPDDWTASGADTAQCQLRFLAVADLVLSAWEPPVTARVAVAPLSGDEHRIRVKASTDCGTFLAFTCHADVLAAHLSGFRPEPDGSDDGPHVFRGRVDAMRHATLPDPCEKTFYER</sequence>
<dbReference type="InterPro" id="IPR028957">
    <property type="entry name" value="Imm50"/>
</dbReference>
<dbReference type="Pfam" id="PF15594">
    <property type="entry name" value="Imm50"/>
    <property type="match status" value="1"/>
</dbReference>
<protein>
    <recommendedName>
        <fullName evidence="3">Immunity protein 50</fullName>
    </recommendedName>
</protein>
<evidence type="ECO:0008006" key="3">
    <source>
        <dbReference type="Google" id="ProtNLM"/>
    </source>
</evidence>
<name>A0A1S2QL90_9ACTN</name>
<evidence type="ECO:0000313" key="2">
    <source>
        <dbReference type="Proteomes" id="UP000179642"/>
    </source>
</evidence>
<gene>
    <name evidence="1" type="ORF">BIV23_05075</name>
</gene>
<dbReference type="OrthoDB" id="2867502at2"/>
<dbReference type="AlphaFoldDB" id="A0A1S2QL90"/>
<dbReference type="Proteomes" id="UP000179642">
    <property type="component" value="Unassembled WGS sequence"/>
</dbReference>
<dbReference type="EMBL" id="MLYO01000012">
    <property type="protein sequence ID" value="OIK06864.1"/>
    <property type="molecule type" value="Genomic_DNA"/>
</dbReference>
<comment type="caution">
    <text evidence="1">The sequence shown here is derived from an EMBL/GenBank/DDBJ whole genome shotgun (WGS) entry which is preliminary data.</text>
</comment>
<organism evidence="1 2">
    <name type="scientific">Streptomyces monashensis</name>
    <dbReference type="NCBI Taxonomy" id="1678012"/>
    <lineage>
        <taxon>Bacteria</taxon>
        <taxon>Bacillati</taxon>
        <taxon>Actinomycetota</taxon>
        <taxon>Actinomycetes</taxon>
        <taxon>Kitasatosporales</taxon>
        <taxon>Streptomycetaceae</taxon>
        <taxon>Streptomyces</taxon>
    </lineage>
</organism>
<keyword evidence="2" id="KW-1185">Reference proteome</keyword>